<dbReference type="InterPro" id="IPR045229">
    <property type="entry name" value="TPP_enz"/>
</dbReference>
<dbReference type="Gene3D" id="3.40.50.970">
    <property type="match status" value="1"/>
</dbReference>
<accession>A0A7K3NN77</accession>
<dbReference type="GO" id="GO:0030976">
    <property type="term" value="F:thiamine pyrophosphate binding"/>
    <property type="evidence" value="ECO:0007669"/>
    <property type="project" value="InterPro"/>
</dbReference>
<organism evidence="4 5">
    <name type="scientific">Desulfolutivibrio sulfodismutans</name>
    <dbReference type="NCBI Taxonomy" id="63561"/>
    <lineage>
        <taxon>Bacteria</taxon>
        <taxon>Pseudomonadati</taxon>
        <taxon>Thermodesulfobacteriota</taxon>
        <taxon>Desulfovibrionia</taxon>
        <taxon>Desulfovibrionales</taxon>
        <taxon>Desulfovibrionaceae</taxon>
        <taxon>Desulfolutivibrio</taxon>
    </lineage>
</organism>
<dbReference type="GO" id="GO:0050660">
    <property type="term" value="F:flavin adenine dinucleotide binding"/>
    <property type="evidence" value="ECO:0007669"/>
    <property type="project" value="TreeGrafter"/>
</dbReference>
<dbReference type="Proteomes" id="UP000469724">
    <property type="component" value="Unassembled WGS sequence"/>
</dbReference>
<feature type="non-terminal residue" evidence="4">
    <location>
        <position position="348"/>
    </location>
</feature>
<dbReference type="SUPFAM" id="SSF52518">
    <property type="entry name" value="Thiamin diphosphate-binding fold (THDP-binding)"/>
    <property type="match status" value="1"/>
</dbReference>
<dbReference type="InterPro" id="IPR012001">
    <property type="entry name" value="Thiamin_PyroP_enz_TPP-bd_dom"/>
</dbReference>
<proteinExistence type="inferred from homology"/>
<evidence type="ECO:0000259" key="2">
    <source>
        <dbReference type="Pfam" id="PF00205"/>
    </source>
</evidence>
<dbReference type="AlphaFoldDB" id="A0A7K3NN77"/>
<dbReference type="PANTHER" id="PTHR18968">
    <property type="entry name" value="THIAMINE PYROPHOSPHATE ENZYMES"/>
    <property type="match status" value="1"/>
</dbReference>
<dbReference type="Pfam" id="PF02776">
    <property type="entry name" value="TPP_enzyme_N"/>
    <property type="match status" value="1"/>
</dbReference>
<gene>
    <name evidence="4" type="ORF">G3N56_12990</name>
</gene>
<comment type="caution">
    <text evidence="4">The sequence shown here is derived from an EMBL/GenBank/DDBJ whole genome shotgun (WGS) entry which is preliminary data.</text>
</comment>
<dbReference type="Pfam" id="PF00205">
    <property type="entry name" value="TPP_enzyme_M"/>
    <property type="match status" value="1"/>
</dbReference>
<feature type="domain" description="Thiamine pyrophosphate enzyme N-terminal TPP-binding" evidence="3">
    <location>
        <begin position="3"/>
        <end position="105"/>
    </location>
</feature>
<dbReference type="EMBL" id="JAAGRQ010000055">
    <property type="protein sequence ID" value="NDY57646.1"/>
    <property type="molecule type" value="Genomic_DNA"/>
</dbReference>
<keyword evidence="5" id="KW-1185">Reference proteome</keyword>
<dbReference type="CDD" id="cd07035">
    <property type="entry name" value="TPP_PYR_POX_like"/>
    <property type="match status" value="1"/>
</dbReference>
<dbReference type="InterPro" id="IPR029061">
    <property type="entry name" value="THDP-binding"/>
</dbReference>
<dbReference type="InterPro" id="IPR029035">
    <property type="entry name" value="DHS-like_NAD/FAD-binding_dom"/>
</dbReference>
<dbReference type="GO" id="GO:0000287">
    <property type="term" value="F:magnesium ion binding"/>
    <property type="evidence" value="ECO:0007669"/>
    <property type="project" value="InterPro"/>
</dbReference>
<evidence type="ECO:0000259" key="3">
    <source>
        <dbReference type="Pfam" id="PF02776"/>
    </source>
</evidence>
<dbReference type="PANTHER" id="PTHR18968:SF133">
    <property type="entry name" value="BENZOYLFORMATE DECARBOXYLASE"/>
    <property type="match status" value="1"/>
</dbReference>
<evidence type="ECO:0000256" key="1">
    <source>
        <dbReference type="ARBA" id="ARBA00007812"/>
    </source>
</evidence>
<dbReference type="Gene3D" id="3.40.50.1220">
    <property type="entry name" value="TPP-binding domain"/>
    <property type="match status" value="1"/>
</dbReference>
<feature type="domain" description="Thiamine pyrophosphate enzyme central" evidence="2">
    <location>
        <begin position="190"/>
        <end position="322"/>
    </location>
</feature>
<protein>
    <submittedName>
        <fullName evidence="4">Benzoylformate decarboxylase</fullName>
    </submittedName>
</protein>
<name>A0A7K3NN77_9BACT</name>
<reference evidence="4 5" key="1">
    <citation type="submission" date="2020-02" db="EMBL/GenBank/DDBJ databases">
        <title>Comparative genomics of sulfur disproportionating microorganisms.</title>
        <authorList>
            <person name="Ward L.M."/>
            <person name="Bertran E."/>
            <person name="Johnston D.T."/>
        </authorList>
    </citation>
    <scope>NUCLEOTIDE SEQUENCE [LARGE SCALE GENOMIC DNA]</scope>
    <source>
        <strain evidence="4 5">DSM 3696</strain>
    </source>
</reference>
<evidence type="ECO:0000313" key="4">
    <source>
        <dbReference type="EMBL" id="NDY57646.1"/>
    </source>
</evidence>
<dbReference type="InterPro" id="IPR012000">
    <property type="entry name" value="Thiamin_PyroP_enz_cen_dom"/>
</dbReference>
<dbReference type="RefSeq" id="WP_249115223.1">
    <property type="nucleotide sequence ID" value="NZ_JAAGRQ010000055.1"/>
</dbReference>
<evidence type="ECO:0000313" key="5">
    <source>
        <dbReference type="Proteomes" id="UP000469724"/>
    </source>
</evidence>
<dbReference type="GO" id="GO:0003984">
    <property type="term" value="F:acetolactate synthase activity"/>
    <property type="evidence" value="ECO:0007669"/>
    <property type="project" value="TreeGrafter"/>
</dbReference>
<sequence>MQTVRDVTFDLLRRLGVTTIVGNPGSTEEAFLADFPSDFQYILALHESCVVGVAEGLSQGLRAPVVVNVHTNAGLGNAMGNLITAALGKTPLIVTAGQQTRAMLLGEPFLANTDAEALPKPWVKWSYEPRRAKDVPAAFMRAYAMAVQPPAGPVFLSLPMDDWDEPMDAVDVFRTVSMRQAPDPERLALCVDLIGGSRNPVLVYGGDVARCGAWEEGVALAERLGAPVWLAPLPERVSFPQNHPLYAGVLPPAIAPLGAALAGHDLVVVIGAPVFRYYPFVPGKCLPDGARLLHITDDPAEAARAVVGDSLLGDAKLVLAALARHVSARPARVSNPSRPSRLAQAAPV</sequence>
<comment type="similarity">
    <text evidence="1">Belongs to the TPP enzyme family.</text>
</comment>
<dbReference type="SUPFAM" id="SSF52467">
    <property type="entry name" value="DHS-like NAD/FAD-binding domain"/>
    <property type="match status" value="1"/>
</dbReference>